<protein>
    <submittedName>
        <fullName evidence="1">Uncharacterized protein</fullName>
    </submittedName>
</protein>
<comment type="caution">
    <text evidence="1">The sequence shown here is derived from an EMBL/GenBank/DDBJ whole genome shotgun (WGS) entry which is preliminary data.</text>
</comment>
<organism evidence="1 2">
    <name type="scientific">Taxus chinensis</name>
    <name type="common">Chinese yew</name>
    <name type="synonym">Taxus wallichiana var. chinensis</name>
    <dbReference type="NCBI Taxonomy" id="29808"/>
    <lineage>
        <taxon>Eukaryota</taxon>
        <taxon>Viridiplantae</taxon>
        <taxon>Streptophyta</taxon>
        <taxon>Embryophyta</taxon>
        <taxon>Tracheophyta</taxon>
        <taxon>Spermatophyta</taxon>
        <taxon>Pinopsida</taxon>
        <taxon>Pinidae</taxon>
        <taxon>Conifers II</taxon>
        <taxon>Cupressales</taxon>
        <taxon>Taxaceae</taxon>
        <taxon>Taxus</taxon>
    </lineage>
</organism>
<dbReference type="AlphaFoldDB" id="A0AA38CMZ0"/>
<feature type="non-terminal residue" evidence="1">
    <location>
        <position position="62"/>
    </location>
</feature>
<name>A0AA38CMZ0_TAXCH</name>
<feature type="non-terminal residue" evidence="1">
    <location>
        <position position="1"/>
    </location>
</feature>
<dbReference type="Proteomes" id="UP000824469">
    <property type="component" value="Unassembled WGS sequence"/>
</dbReference>
<dbReference type="EMBL" id="JAHRHJ020000010">
    <property type="protein sequence ID" value="KAH9299508.1"/>
    <property type="molecule type" value="Genomic_DNA"/>
</dbReference>
<evidence type="ECO:0000313" key="2">
    <source>
        <dbReference type="Proteomes" id="UP000824469"/>
    </source>
</evidence>
<accession>A0AA38CMZ0</accession>
<gene>
    <name evidence="1" type="ORF">KI387_031190</name>
</gene>
<evidence type="ECO:0000313" key="1">
    <source>
        <dbReference type="EMBL" id="KAH9299508.1"/>
    </source>
</evidence>
<keyword evidence="2" id="KW-1185">Reference proteome</keyword>
<reference evidence="1 2" key="1">
    <citation type="journal article" date="2021" name="Nat. Plants">
        <title>The Taxus genome provides insights into paclitaxel biosynthesis.</title>
        <authorList>
            <person name="Xiong X."/>
            <person name="Gou J."/>
            <person name="Liao Q."/>
            <person name="Li Y."/>
            <person name="Zhou Q."/>
            <person name="Bi G."/>
            <person name="Li C."/>
            <person name="Du R."/>
            <person name="Wang X."/>
            <person name="Sun T."/>
            <person name="Guo L."/>
            <person name="Liang H."/>
            <person name="Lu P."/>
            <person name="Wu Y."/>
            <person name="Zhang Z."/>
            <person name="Ro D.K."/>
            <person name="Shang Y."/>
            <person name="Huang S."/>
            <person name="Yan J."/>
        </authorList>
    </citation>
    <scope>NUCLEOTIDE SEQUENCE [LARGE SCALE GENOMIC DNA]</scope>
    <source>
        <strain evidence="1">Ta-2019</strain>
    </source>
</reference>
<sequence length="62" mass="6880">ARHDSIQFNSNSFEYIDPNTFSNIICLSAQIVEVSKNKTSFRITKDPTTASTPRITFGGAIK</sequence>
<proteinExistence type="predicted"/>